<dbReference type="VEuPathDB" id="FungiDB:PABG_07558"/>
<dbReference type="GO" id="GO:0002926">
    <property type="term" value="P:tRNA wobble base 5-methoxycarbonylmethyl-2-thiouridinylation"/>
    <property type="evidence" value="ECO:0007669"/>
    <property type="project" value="TreeGrafter"/>
</dbReference>
<reference evidence="12 13" key="1">
    <citation type="submission" date="2016-06" db="EMBL/GenBank/DDBJ databases">
        <authorList>
            <person name="Kjaerup R.B."/>
            <person name="Dalgaard T.S."/>
            <person name="Juul-Madsen H.R."/>
        </authorList>
    </citation>
    <scope>NUCLEOTIDE SEQUENCE [LARGE SCALE GENOMIC DNA]</scope>
    <source>
        <strain evidence="12 13">Pb300</strain>
    </source>
</reference>
<dbReference type="Pfam" id="PF23936">
    <property type="entry name" value="HB_ELP1"/>
    <property type="match status" value="1"/>
</dbReference>
<dbReference type="GO" id="GO:0000049">
    <property type="term" value="F:tRNA binding"/>
    <property type="evidence" value="ECO:0007669"/>
    <property type="project" value="TreeGrafter"/>
</dbReference>
<dbReference type="InterPro" id="IPR056169">
    <property type="entry name" value="HB_ELP1"/>
</dbReference>
<organism evidence="12 13">
    <name type="scientific">Paracoccidioides brasiliensis</name>
    <dbReference type="NCBI Taxonomy" id="121759"/>
    <lineage>
        <taxon>Eukaryota</taxon>
        <taxon>Fungi</taxon>
        <taxon>Dikarya</taxon>
        <taxon>Ascomycota</taxon>
        <taxon>Pezizomycotina</taxon>
        <taxon>Eurotiomycetes</taxon>
        <taxon>Eurotiomycetidae</taxon>
        <taxon>Onygenales</taxon>
        <taxon>Ajellomycetaceae</taxon>
        <taxon>Paracoccidioides</taxon>
    </lineage>
</organism>
<dbReference type="Pfam" id="PF23878">
    <property type="entry name" value="TPR_ELP1"/>
    <property type="match status" value="1"/>
</dbReference>
<keyword evidence="4" id="KW-0819">tRNA processing</keyword>
<evidence type="ECO:0000259" key="8">
    <source>
        <dbReference type="Pfam" id="PF23797"/>
    </source>
</evidence>
<dbReference type="EMBL" id="LZYO01000236">
    <property type="protein sequence ID" value="ODH23951.1"/>
    <property type="molecule type" value="Genomic_DNA"/>
</dbReference>
<comment type="function">
    <text evidence="5">Component of the elongator complex which is required for multiple tRNA modifications, including mcm5U (5-methoxycarbonylmethyl uridine), mcm5s2U (5-methoxycarbonylmethyl-2-thiouridine), and ncm5U (5-carbamoylmethyl uridine). The elongator complex catalyzes formation of carboxymethyluridine in the wobble base at position 34 in tRNAs.</text>
</comment>
<feature type="domain" description="ELP1 TPR" evidence="9">
    <location>
        <begin position="917"/>
        <end position="1077"/>
    </location>
</feature>
<dbReference type="InterPro" id="IPR006849">
    <property type="entry name" value="Elp1"/>
</dbReference>
<protein>
    <recommendedName>
        <fullName evidence="5">Elongator complex protein 1</fullName>
    </recommendedName>
</protein>
<dbReference type="VEuPathDB" id="FungiDB:PADG_08291"/>
<evidence type="ECO:0000259" key="10">
    <source>
        <dbReference type="Pfam" id="PF23925"/>
    </source>
</evidence>
<feature type="domain" description="ELP1 N-terminal second beta-propeller" evidence="8">
    <location>
        <begin position="404"/>
        <end position="669"/>
    </location>
</feature>
<evidence type="ECO:0000259" key="7">
    <source>
        <dbReference type="Pfam" id="PF04762"/>
    </source>
</evidence>
<evidence type="ECO:0000256" key="6">
    <source>
        <dbReference type="SAM" id="MobiDB-lite"/>
    </source>
</evidence>
<evidence type="ECO:0000256" key="2">
    <source>
        <dbReference type="ARBA" id="ARBA00006086"/>
    </source>
</evidence>
<comment type="similarity">
    <text evidence="2 5">Belongs to the ELP1/IKA1 family.</text>
</comment>
<gene>
    <name evidence="12" type="ORF">ACO22_05347</name>
</gene>
<dbReference type="GO" id="GO:0005634">
    <property type="term" value="C:nucleus"/>
    <property type="evidence" value="ECO:0007669"/>
    <property type="project" value="UniProtKB-SubCell"/>
</dbReference>
<dbReference type="InterPro" id="IPR056165">
    <property type="entry name" value="Beta-prop_ELP1_2nd"/>
</dbReference>
<dbReference type="InterPro" id="IPR056166">
    <property type="entry name" value="TPR_ELP1"/>
</dbReference>
<evidence type="ECO:0000256" key="5">
    <source>
        <dbReference type="PIRNR" id="PIRNR017233"/>
    </source>
</evidence>
<feature type="region of interest" description="Disordered" evidence="6">
    <location>
        <begin position="1171"/>
        <end position="1198"/>
    </location>
</feature>
<comment type="pathway">
    <text evidence="1">tRNA modification; 5-methoxycarbonylmethyl-2-thiouridine-tRNA biosynthesis.</text>
</comment>
<proteinExistence type="inferred from homology"/>
<feature type="domain" description="ELP1 first N-terminal beta-propeller" evidence="7">
    <location>
        <begin position="1"/>
        <end position="366"/>
    </location>
</feature>
<keyword evidence="3 5" id="KW-0963">Cytoplasm</keyword>
<sequence length="1330" mass="148748">MRNLRNIHLRETPLGGELPLTATAWDPVTDSILCTFGPTETSAVIELKRKVQDANEEAEDIQLITSWDAPCPLPDLQHDRVLSLQYFADTLVTCLVLEGGDIIVVREDPQPGEDKIEIVGSVDVGITAAAWSPDEELLAVTTRSNTLLYMTRDFENVANIAFTSDDLKASRHVSVGWGKKETQFQGKRAKALRDPTIPEKVDEGKLSDFDDKRTSISWRGDGAFIAVNSIQSDTRRVIRVYSREGILDSVSEPVDGVEGALSWRPSGNLISGIQRLEDRVDVVFFERNGLRHGEFTLRLTKEDMTSWASNIGLAWNVDSTVLAVQFKDRTQLWTMGNYHYYLKQEVPISVEAGSGRELQCFRWHQEKALRFAAGSSDTMLDTEWVFDISRGSTLTPCDFGAVAVVDGRSLKITPLKLSNVPPPMAAYDISLESNAIDVAFSKSSSQFAVLTMTGIYLYAWNLKAVPTADPELKAIYPLLNASSRPRRIAFLEENELYVLNQRGYSQQDIEKTLVNMQETTTVYQSKDANMLSSIFPNTLQNSLWICQEGRTRKPGLYFKLSSEGPSGLLEEILHESPTQETCWANAIQLPDGQDILLSISKSGALYANKRLLAKNCTSFIITRAHLIFTTTQHLLKFVHLSKVDELDIPGDIPEIDERCRSIERGARLVSVMPSIFAVTLQMPRGNTETIYPRALVLAGIRNYIDNKNYRAAYLACRSHMVDMNILHDYSPAQFMANVSLFIDQVKKVEYIDEFLSRLRVEDVSETLYKNTLKIAVSDTGATDITNEVAPGDVVKTASKSNKDNKVNQICNAFLSVLNNRIDANLQNLVTAHLCKSPPDLDSGLQLVAKLREQSTQQAEEAVEHMCFLTDPYRLYDHALGLYDLELTLMVAQQAQKDPREYLPFLQKLQAMPELRRQYEIDNHLGRVRKALKSLYALHAYDELKLYAIKHTLYSDALELYKYQPELLRDMSQLYGDYLYDQSNYKEAAIIYESLSVYEPAYQSYNLAHQWRECLYCASLVPLPEAQMTSLAQSLATTLTDETKDYISAARIHSEHLHDIPTAARLLCRGNQFGEACRLLALHGKQSLISDIVDSALGDAMGSMIDLLADCKAQLNAQVPRIEELRVRRATDPLGFYGGDPAAGMVESGIDIPDNVSLSATDATAMAGRSMFTRYTGNTSSSRQSSKTRRREERKRARGKKGTIYEEEYLVNSVRRLVERVNGAVVEGETIIQALLRRGMRERAALVQHHLDEVLGMCRDCLDDVFEVPKEAVVGADGVDARGILGNGDVGGERPPGGDGVFWDSLQEIVRGKGRERPVVKEFQKLAILGG</sequence>
<dbReference type="PIRSF" id="PIRSF017233">
    <property type="entry name" value="IKAP"/>
    <property type="match status" value="1"/>
</dbReference>
<dbReference type="GO" id="GO:0033588">
    <property type="term" value="C:elongator holoenzyme complex"/>
    <property type="evidence" value="ECO:0007669"/>
    <property type="project" value="InterPro"/>
</dbReference>
<dbReference type="UniPathway" id="UPA00988"/>
<accession>A0A1D2JAM8</accession>
<dbReference type="InterPro" id="IPR056164">
    <property type="entry name" value="Beta-prop_ELP1_1st"/>
</dbReference>
<evidence type="ECO:0000259" key="9">
    <source>
        <dbReference type="Pfam" id="PF23878"/>
    </source>
</evidence>
<feature type="domain" description="ELP1 alpha-solenoid" evidence="10">
    <location>
        <begin position="693"/>
        <end position="908"/>
    </location>
</feature>
<dbReference type="Pfam" id="PF23797">
    <property type="entry name" value="Beta-prop_ELP1_2nd"/>
    <property type="match status" value="1"/>
</dbReference>
<dbReference type="SUPFAM" id="SSF82171">
    <property type="entry name" value="DPP6 N-terminal domain-like"/>
    <property type="match status" value="1"/>
</dbReference>
<dbReference type="Pfam" id="PF23925">
    <property type="entry name" value="A-sol_ELP1"/>
    <property type="match status" value="1"/>
</dbReference>
<dbReference type="PANTHER" id="PTHR12747:SF0">
    <property type="entry name" value="ELONGATOR COMPLEX PROTEIN 1"/>
    <property type="match status" value="1"/>
</dbReference>
<evidence type="ECO:0000256" key="1">
    <source>
        <dbReference type="ARBA" id="ARBA00005043"/>
    </source>
</evidence>
<comment type="caution">
    <text evidence="12">The sequence shown here is derived from an EMBL/GenBank/DDBJ whole genome shotgun (WGS) entry which is preliminary data.</text>
</comment>
<comment type="subcellular location">
    <subcellularLocation>
        <location evidence="5">Cytoplasm</location>
    </subcellularLocation>
    <subcellularLocation>
        <location evidence="5">Nucleus</location>
    </subcellularLocation>
</comment>
<evidence type="ECO:0000256" key="3">
    <source>
        <dbReference type="ARBA" id="ARBA00022490"/>
    </source>
</evidence>
<dbReference type="Pfam" id="PF04762">
    <property type="entry name" value="Beta-prop_ELP1_1st"/>
    <property type="match status" value="1"/>
</dbReference>
<dbReference type="PANTHER" id="PTHR12747">
    <property type="entry name" value="ELONGATOR COMPLEX PROTEIN 1"/>
    <property type="match status" value="1"/>
</dbReference>
<dbReference type="Proteomes" id="UP000242814">
    <property type="component" value="Unassembled WGS sequence"/>
</dbReference>
<dbReference type="GO" id="GO:0005829">
    <property type="term" value="C:cytosol"/>
    <property type="evidence" value="ECO:0007669"/>
    <property type="project" value="TreeGrafter"/>
</dbReference>
<feature type="domain" description="ELP1 three-helical bundle" evidence="11">
    <location>
        <begin position="1162"/>
        <end position="1256"/>
    </location>
</feature>
<evidence type="ECO:0000313" key="13">
    <source>
        <dbReference type="Proteomes" id="UP000242814"/>
    </source>
</evidence>
<evidence type="ECO:0000256" key="4">
    <source>
        <dbReference type="ARBA" id="ARBA00022694"/>
    </source>
</evidence>
<dbReference type="InterPro" id="IPR056167">
    <property type="entry name" value="A-sol_ELP1"/>
</dbReference>
<evidence type="ECO:0000259" key="11">
    <source>
        <dbReference type="Pfam" id="PF23936"/>
    </source>
</evidence>
<keyword evidence="5" id="KW-0539">Nucleus</keyword>
<name>A0A1D2JAM8_PARBR</name>
<evidence type="ECO:0000313" key="12">
    <source>
        <dbReference type="EMBL" id="ODH23951.1"/>
    </source>
</evidence>